<reference evidence="1" key="1">
    <citation type="submission" date="2019-04" db="EMBL/GenBank/DDBJ databases">
        <title>Microbes associate with the intestines of laboratory mice.</title>
        <authorList>
            <person name="Navarre W."/>
            <person name="Wong E."/>
            <person name="Huang K."/>
            <person name="Tropini C."/>
            <person name="Ng K."/>
            <person name="Yu B."/>
        </authorList>
    </citation>
    <scope>NUCLEOTIDE SEQUENCE</scope>
    <source>
        <strain evidence="1">NM04_E33</strain>
    </source>
</reference>
<accession>A0AC61RAW6</accession>
<dbReference type="Proteomes" id="UP000306319">
    <property type="component" value="Unassembled WGS sequence"/>
</dbReference>
<organism evidence="1 2">
    <name type="scientific">Lepagella muris</name>
    <dbReference type="NCBI Taxonomy" id="3032870"/>
    <lineage>
        <taxon>Bacteria</taxon>
        <taxon>Pseudomonadati</taxon>
        <taxon>Bacteroidota</taxon>
        <taxon>Bacteroidia</taxon>
        <taxon>Bacteroidales</taxon>
        <taxon>Muribaculaceae</taxon>
        <taxon>Lepagella</taxon>
    </lineage>
</organism>
<dbReference type="EMBL" id="SRYB01000056">
    <property type="protein sequence ID" value="TGY75636.1"/>
    <property type="molecule type" value="Genomic_DNA"/>
</dbReference>
<comment type="caution">
    <text evidence="1">The sequence shown here is derived from an EMBL/GenBank/DDBJ whole genome shotgun (WGS) entry which is preliminary data.</text>
</comment>
<evidence type="ECO:0000313" key="2">
    <source>
        <dbReference type="Proteomes" id="UP000306319"/>
    </source>
</evidence>
<name>A0AC61RAW6_9BACT</name>
<gene>
    <name evidence="1" type="ORF">E5331_19715</name>
</gene>
<evidence type="ECO:0000313" key="1">
    <source>
        <dbReference type="EMBL" id="TGY75636.1"/>
    </source>
</evidence>
<keyword evidence="2" id="KW-1185">Reference proteome</keyword>
<protein>
    <submittedName>
        <fullName evidence="1">Uncharacterized protein</fullName>
    </submittedName>
</protein>
<proteinExistence type="predicted"/>
<sequence length="88" mass="9889">MEIDTDNKTDMATEKSIDKTVVTRDKYSHDNIELRSEKVRELLGEIPPSLVRWGTAIIAIVFIGLVAAVCLLPYPYSKGESILRHFIG</sequence>